<evidence type="ECO:0000256" key="2">
    <source>
        <dbReference type="ARBA" id="ARBA00022737"/>
    </source>
</evidence>
<dbReference type="Proteomes" id="UP000001542">
    <property type="component" value="Unassembled WGS sequence"/>
</dbReference>
<dbReference type="InParanoid" id="A2FET7"/>
<dbReference type="InterPro" id="IPR018247">
    <property type="entry name" value="EF_Hand_1_Ca_BS"/>
</dbReference>
<dbReference type="AlphaFoldDB" id="A2FET7"/>
<dbReference type="SMART" id="SM00054">
    <property type="entry name" value="EFh"/>
    <property type="match status" value="3"/>
</dbReference>
<keyword evidence="1" id="KW-0479">Metal-binding</keyword>
<accession>A2FET7</accession>
<dbReference type="VEuPathDB" id="TrichDB:TVAG_017980"/>
<evidence type="ECO:0000313" key="6">
    <source>
        <dbReference type="Proteomes" id="UP000001542"/>
    </source>
</evidence>
<sequence>MAKNTCIFTPAQLQEFKQQFEDLDADGDGKLDREEVGEILQWEASYVDRLMVVLLFEKYDRNKDGVISFDEFLDFCEHACSRDQDLLLREIFAICDVDHNQQLDLNEVICLGKLMGVDVTKNDAIATIDSLDRNRDKVINITEFLSILHQ</sequence>
<dbReference type="InterPro" id="IPR011992">
    <property type="entry name" value="EF-hand-dom_pair"/>
</dbReference>
<evidence type="ECO:0000256" key="1">
    <source>
        <dbReference type="ARBA" id="ARBA00022723"/>
    </source>
</evidence>
<evidence type="ECO:0000313" key="5">
    <source>
        <dbReference type="EMBL" id="EAX96584.1"/>
    </source>
</evidence>
<keyword evidence="3" id="KW-0106">Calcium</keyword>
<keyword evidence="6" id="KW-1185">Reference proteome</keyword>
<dbReference type="PANTHER" id="PTHR45942">
    <property type="entry name" value="PROTEIN PHOSPATASE 3 REGULATORY SUBUNIT B ALPHA ISOFORM TYPE 1"/>
    <property type="match status" value="1"/>
</dbReference>
<dbReference type="Gene3D" id="1.10.238.10">
    <property type="entry name" value="EF-hand"/>
    <property type="match status" value="2"/>
</dbReference>
<keyword evidence="2" id="KW-0677">Repeat</keyword>
<organism evidence="5 6">
    <name type="scientific">Trichomonas vaginalis (strain ATCC PRA-98 / G3)</name>
    <dbReference type="NCBI Taxonomy" id="412133"/>
    <lineage>
        <taxon>Eukaryota</taxon>
        <taxon>Metamonada</taxon>
        <taxon>Parabasalia</taxon>
        <taxon>Trichomonadida</taxon>
        <taxon>Trichomonadidae</taxon>
        <taxon>Trichomonas</taxon>
    </lineage>
</organism>
<gene>
    <name evidence="5" type="ORF">TVAG_017980</name>
</gene>
<dbReference type="EMBL" id="DS113752">
    <property type="protein sequence ID" value="EAX96584.1"/>
    <property type="molecule type" value="Genomic_DNA"/>
</dbReference>
<evidence type="ECO:0000259" key="4">
    <source>
        <dbReference type="PROSITE" id="PS50222"/>
    </source>
</evidence>
<feature type="domain" description="EF-hand" evidence="4">
    <location>
        <begin position="83"/>
        <end position="118"/>
    </location>
</feature>
<dbReference type="VEuPathDB" id="TrichDB:TVAGG3_0932080"/>
<evidence type="ECO:0000256" key="3">
    <source>
        <dbReference type="ARBA" id="ARBA00022837"/>
    </source>
</evidence>
<dbReference type="SMR" id="A2FET7"/>
<dbReference type="GO" id="GO:0005509">
    <property type="term" value="F:calcium ion binding"/>
    <property type="evidence" value="ECO:0007669"/>
    <property type="project" value="InterPro"/>
</dbReference>
<dbReference type="Pfam" id="PF13499">
    <property type="entry name" value="EF-hand_7"/>
    <property type="match status" value="2"/>
</dbReference>
<dbReference type="CDD" id="cd00051">
    <property type="entry name" value="EFh"/>
    <property type="match status" value="2"/>
</dbReference>
<name>A2FET7_TRIV3</name>
<dbReference type="InterPro" id="IPR002048">
    <property type="entry name" value="EF_hand_dom"/>
</dbReference>
<dbReference type="PROSITE" id="PS50222">
    <property type="entry name" value="EF_HAND_2"/>
    <property type="match status" value="3"/>
</dbReference>
<dbReference type="SUPFAM" id="SSF47473">
    <property type="entry name" value="EF-hand"/>
    <property type="match status" value="1"/>
</dbReference>
<feature type="domain" description="EF-hand" evidence="4">
    <location>
        <begin position="47"/>
        <end position="82"/>
    </location>
</feature>
<dbReference type="KEGG" id="tva:4754357"/>
<dbReference type="PROSITE" id="PS00018">
    <property type="entry name" value="EF_HAND_1"/>
    <property type="match status" value="4"/>
</dbReference>
<reference evidence="5" key="2">
    <citation type="journal article" date="2007" name="Science">
        <title>Draft genome sequence of the sexually transmitted pathogen Trichomonas vaginalis.</title>
        <authorList>
            <person name="Carlton J.M."/>
            <person name="Hirt R.P."/>
            <person name="Silva J.C."/>
            <person name="Delcher A.L."/>
            <person name="Schatz M."/>
            <person name="Zhao Q."/>
            <person name="Wortman J.R."/>
            <person name="Bidwell S.L."/>
            <person name="Alsmark U.C.M."/>
            <person name="Besteiro S."/>
            <person name="Sicheritz-Ponten T."/>
            <person name="Noel C.J."/>
            <person name="Dacks J.B."/>
            <person name="Foster P.G."/>
            <person name="Simillion C."/>
            <person name="Van de Peer Y."/>
            <person name="Miranda-Saavedra D."/>
            <person name="Barton G.J."/>
            <person name="Westrop G.D."/>
            <person name="Mueller S."/>
            <person name="Dessi D."/>
            <person name="Fiori P.L."/>
            <person name="Ren Q."/>
            <person name="Paulsen I."/>
            <person name="Zhang H."/>
            <person name="Bastida-Corcuera F.D."/>
            <person name="Simoes-Barbosa A."/>
            <person name="Brown M.T."/>
            <person name="Hayes R.D."/>
            <person name="Mukherjee M."/>
            <person name="Okumura C.Y."/>
            <person name="Schneider R."/>
            <person name="Smith A.J."/>
            <person name="Vanacova S."/>
            <person name="Villalvazo M."/>
            <person name="Haas B.J."/>
            <person name="Pertea M."/>
            <person name="Feldblyum T.V."/>
            <person name="Utterback T.R."/>
            <person name="Shu C.L."/>
            <person name="Osoegawa K."/>
            <person name="de Jong P.J."/>
            <person name="Hrdy I."/>
            <person name="Horvathova L."/>
            <person name="Zubacova Z."/>
            <person name="Dolezal P."/>
            <person name="Malik S.B."/>
            <person name="Logsdon J.M. Jr."/>
            <person name="Henze K."/>
            <person name="Gupta A."/>
            <person name="Wang C.C."/>
            <person name="Dunne R.L."/>
            <person name="Upcroft J.A."/>
            <person name="Upcroft P."/>
            <person name="White O."/>
            <person name="Salzberg S.L."/>
            <person name="Tang P."/>
            <person name="Chiu C.-H."/>
            <person name="Lee Y.-S."/>
            <person name="Embley T.M."/>
            <person name="Coombs G.H."/>
            <person name="Mottram J.C."/>
            <person name="Tachezy J."/>
            <person name="Fraser-Liggett C.M."/>
            <person name="Johnson P.J."/>
        </authorList>
    </citation>
    <scope>NUCLEOTIDE SEQUENCE [LARGE SCALE GENOMIC DNA]</scope>
    <source>
        <strain evidence="5">G3</strain>
    </source>
</reference>
<dbReference type="eggNOG" id="KOG0028">
    <property type="taxonomic scope" value="Eukaryota"/>
</dbReference>
<dbReference type="OrthoDB" id="6229588at2759"/>
<feature type="domain" description="EF-hand" evidence="4">
    <location>
        <begin position="11"/>
        <end position="46"/>
    </location>
</feature>
<protein>
    <submittedName>
        <fullName evidence="5">EF hand family protein</fullName>
    </submittedName>
</protein>
<proteinExistence type="predicted"/>
<dbReference type="STRING" id="5722.A2FET7"/>
<reference evidence="5" key="1">
    <citation type="submission" date="2006-10" db="EMBL/GenBank/DDBJ databases">
        <authorList>
            <person name="Amadeo P."/>
            <person name="Zhao Q."/>
            <person name="Wortman J."/>
            <person name="Fraser-Liggett C."/>
            <person name="Carlton J."/>
        </authorList>
    </citation>
    <scope>NUCLEOTIDE SEQUENCE</scope>
    <source>
        <strain evidence="5">G3</strain>
    </source>
</reference>
<dbReference type="RefSeq" id="XP_001309514.1">
    <property type="nucleotide sequence ID" value="XM_001309513.1"/>
</dbReference>